<sequence>MSPNDHPTNPGSGPSTLGEQHRWVMRLALDGYSVHAIAGELRLPVDVVETLLTEAITHARGQIR</sequence>
<dbReference type="InterPro" id="IPR013324">
    <property type="entry name" value="RNA_pol_sigma_r3/r4-like"/>
</dbReference>
<accession>A0A1G7RL72</accession>
<evidence type="ECO:0000313" key="2">
    <source>
        <dbReference type="Proteomes" id="UP000199415"/>
    </source>
</evidence>
<organism evidence="1 2">
    <name type="scientific">Limimonas halophila</name>
    <dbReference type="NCBI Taxonomy" id="1082479"/>
    <lineage>
        <taxon>Bacteria</taxon>
        <taxon>Pseudomonadati</taxon>
        <taxon>Pseudomonadota</taxon>
        <taxon>Alphaproteobacteria</taxon>
        <taxon>Rhodospirillales</taxon>
        <taxon>Rhodovibrionaceae</taxon>
        <taxon>Limimonas</taxon>
    </lineage>
</organism>
<protein>
    <recommendedName>
        <fullName evidence="3">Sigma-70, region 4</fullName>
    </recommendedName>
</protein>
<evidence type="ECO:0008006" key="3">
    <source>
        <dbReference type="Google" id="ProtNLM"/>
    </source>
</evidence>
<dbReference type="OrthoDB" id="9794372at2"/>
<dbReference type="AlphaFoldDB" id="A0A1G7RL72"/>
<name>A0A1G7RL72_9PROT</name>
<proteinExistence type="predicted"/>
<gene>
    <name evidence="1" type="ORF">SAMN05216241_105179</name>
</gene>
<dbReference type="Proteomes" id="UP000199415">
    <property type="component" value="Unassembled WGS sequence"/>
</dbReference>
<keyword evidence="2" id="KW-1185">Reference proteome</keyword>
<dbReference type="SUPFAM" id="SSF88659">
    <property type="entry name" value="Sigma3 and sigma4 domains of RNA polymerase sigma factors"/>
    <property type="match status" value="1"/>
</dbReference>
<dbReference type="RefSeq" id="WP_090019820.1">
    <property type="nucleotide sequence ID" value="NZ_FNCE01000005.1"/>
</dbReference>
<evidence type="ECO:0000313" key="1">
    <source>
        <dbReference type="EMBL" id="SDG11511.1"/>
    </source>
</evidence>
<reference evidence="1 2" key="1">
    <citation type="submission" date="2016-10" db="EMBL/GenBank/DDBJ databases">
        <authorList>
            <person name="de Groot N.N."/>
        </authorList>
    </citation>
    <scope>NUCLEOTIDE SEQUENCE [LARGE SCALE GENOMIC DNA]</scope>
    <source>
        <strain evidence="1 2">DSM 25584</strain>
    </source>
</reference>
<dbReference type="EMBL" id="FNCE01000005">
    <property type="protein sequence ID" value="SDG11511.1"/>
    <property type="molecule type" value="Genomic_DNA"/>
</dbReference>